<accession>A0A8H6FAQ8</accession>
<evidence type="ECO:0000313" key="2">
    <source>
        <dbReference type="Proteomes" id="UP000593566"/>
    </source>
</evidence>
<comment type="caution">
    <text evidence="1">The sequence shown here is derived from an EMBL/GenBank/DDBJ whole genome shotgun (WGS) entry which is preliminary data.</text>
</comment>
<sequence>MTEVWHSRSAQGCKTFADPVEDSVPAYVKRCNAKANGSDKIDTFIQPPSEKASTYTYAYCILRESLIDREATTEDFNAFLSIAAPQALPEEGLLHLRAIFLVDASGSTLQPDQKIQFEGEVLQHASKLMLMALIALHLAKKLVGVKVLEKANLEAFGAAAGKRIYGGDRMPEGIPEWLKKN</sequence>
<keyword evidence="2" id="KW-1185">Reference proteome</keyword>
<dbReference type="GeneID" id="59330841"/>
<reference evidence="1 2" key="1">
    <citation type="journal article" date="2020" name="Genomics">
        <title>Complete, high-quality genomes from long-read metagenomic sequencing of two wolf lichen thalli reveals enigmatic genome architecture.</title>
        <authorList>
            <person name="McKenzie S.K."/>
            <person name="Walston R.F."/>
            <person name="Allen J.L."/>
        </authorList>
    </citation>
    <scope>NUCLEOTIDE SEQUENCE [LARGE SCALE GENOMIC DNA]</scope>
    <source>
        <strain evidence="1">WasteWater1</strain>
    </source>
</reference>
<dbReference type="AlphaFoldDB" id="A0A8H6FAQ8"/>
<name>A0A8H6FAQ8_9LECA</name>
<organism evidence="1 2">
    <name type="scientific">Letharia lupina</name>
    <dbReference type="NCBI Taxonomy" id="560253"/>
    <lineage>
        <taxon>Eukaryota</taxon>
        <taxon>Fungi</taxon>
        <taxon>Dikarya</taxon>
        <taxon>Ascomycota</taxon>
        <taxon>Pezizomycotina</taxon>
        <taxon>Lecanoromycetes</taxon>
        <taxon>OSLEUM clade</taxon>
        <taxon>Lecanoromycetidae</taxon>
        <taxon>Lecanorales</taxon>
        <taxon>Lecanorineae</taxon>
        <taxon>Parmeliaceae</taxon>
        <taxon>Letharia</taxon>
    </lineage>
</organism>
<dbReference type="RefSeq" id="XP_037151007.1">
    <property type="nucleotide sequence ID" value="XM_037293354.1"/>
</dbReference>
<proteinExistence type="predicted"/>
<dbReference type="EMBL" id="JACCJB010000014">
    <property type="protein sequence ID" value="KAF6221572.1"/>
    <property type="molecule type" value="Genomic_DNA"/>
</dbReference>
<evidence type="ECO:0000313" key="1">
    <source>
        <dbReference type="EMBL" id="KAF6221572.1"/>
    </source>
</evidence>
<dbReference type="Proteomes" id="UP000593566">
    <property type="component" value="Unassembled WGS sequence"/>
</dbReference>
<protein>
    <submittedName>
        <fullName evidence="1">Uncharacterized protein</fullName>
    </submittedName>
</protein>
<gene>
    <name evidence="1" type="ORF">HO133_002428</name>
</gene>